<evidence type="ECO:0000313" key="3">
    <source>
        <dbReference type="Proteomes" id="UP001499938"/>
    </source>
</evidence>
<sequence>MQWLRAAQQAPQARAMCRWYAVTLAIAQVGWVLLAVVASQGWDLTSAAFVFASMGLTFGMWWIYFAVPFGEILHHRRERSFVFGYGHILLFGAIAAVGAGLHIMAYYLEAHHDPEEFGWVHISQTGAVLAVAAPVMLFFIVLIATWRYLFRSNDRLHNVEFVLTIAVLAGAIALAAAHVSLAVCLLVIALAPAIVVVGFELAGHESQQAALERETRAA</sequence>
<comment type="caution">
    <text evidence="2">The sequence shown here is derived from an EMBL/GenBank/DDBJ whole genome shotgun (WGS) entry which is preliminary data.</text>
</comment>
<accession>A0ABP4XYS8</accession>
<feature type="transmembrane region" description="Helical" evidence="1">
    <location>
        <begin position="128"/>
        <end position="149"/>
    </location>
</feature>
<protein>
    <submittedName>
        <fullName evidence="2">Uncharacterized protein</fullName>
    </submittedName>
</protein>
<dbReference type="RefSeq" id="WP_344083647.1">
    <property type="nucleotide sequence ID" value="NZ_BAAAPO010000026.1"/>
</dbReference>
<reference evidence="3" key="1">
    <citation type="journal article" date="2019" name="Int. J. Syst. Evol. Microbiol.">
        <title>The Global Catalogue of Microorganisms (GCM) 10K type strain sequencing project: providing services to taxonomists for standard genome sequencing and annotation.</title>
        <authorList>
            <consortium name="The Broad Institute Genomics Platform"/>
            <consortium name="The Broad Institute Genome Sequencing Center for Infectious Disease"/>
            <person name="Wu L."/>
            <person name="Ma J."/>
        </authorList>
    </citation>
    <scope>NUCLEOTIDE SEQUENCE [LARGE SCALE GENOMIC DNA]</scope>
    <source>
        <strain evidence="3">JCM 15592</strain>
    </source>
</reference>
<feature type="transmembrane region" description="Helical" evidence="1">
    <location>
        <begin position="88"/>
        <end position="108"/>
    </location>
</feature>
<keyword evidence="3" id="KW-1185">Reference proteome</keyword>
<dbReference type="Pfam" id="PF06772">
    <property type="entry name" value="LtrA"/>
    <property type="match status" value="1"/>
</dbReference>
<feature type="transmembrane region" description="Helical" evidence="1">
    <location>
        <begin position="48"/>
        <end position="67"/>
    </location>
</feature>
<feature type="transmembrane region" description="Helical" evidence="1">
    <location>
        <begin position="185"/>
        <end position="203"/>
    </location>
</feature>
<proteinExistence type="predicted"/>
<evidence type="ECO:0000256" key="1">
    <source>
        <dbReference type="SAM" id="Phobius"/>
    </source>
</evidence>
<keyword evidence="1" id="KW-0472">Membrane</keyword>
<feature type="transmembrane region" description="Helical" evidence="1">
    <location>
        <begin position="161"/>
        <end position="179"/>
    </location>
</feature>
<keyword evidence="1" id="KW-0812">Transmembrane</keyword>
<keyword evidence="1" id="KW-1133">Transmembrane helix</keyword>
<dbReference type="InterPro" id="IPR010640">
    <property type="entry name" value="Low_temperature_requirement_A"/>
</dbReference>
<dbReference type="EMBL" id="BAAAPO010000026">
    <property type="protein sequence ID" value="GAA1793068.1"/>
    <property type="molecule type" value="Genomic_DNA"/>
</dbReference>
<name>A0ABP4XYS8_9MICO</name>
<gene>
    <name evidence="2" type="ORF">GCM10009811_17340</name>
</gene>
<dbReference type="Proteomes" id="UP001499938">
    <property type="component" value="Unassembled WGS sequence"/>
</dbReference>
<evidence type="ECO:0000313" key="2">
    <source>
        <dbReference type="EMBL" id="GAA1793068.1"/>
    </source>
</evidence>
<organism evidence="2 3">
    <name type="scientific">Nostocoides veronense</name>
    <dbReference type="NCBI Taxonomy" id="330836"/>
    <lineage>
        <taxon>Bacteria</taxon>
        <taxon>Bacillati</taxon>
        <taxon>Actinomycetota</taxon>
        <taxon>Actinomycetes</taxon>
        <taxon>Micrococcales</taxon>
        <taxon>Intrasporangiaceae</taxon>
        <taxon>Nostocoides</taxon>
    </lineage>
</organism>
<feature type="transmembrane region" description="Helical" evidence="1">
    <location>
        <begin position="20"/>
        <end position="42"/>
    </location>
</feature>